<evidence type="ECO:0000256" key="1">
    <source>
        <dbReference type="SAM" id="MobiDB-lite"/>
    </source>
</evidence>
<name>A0A915K5A2_ROMCU</name>
<dbReference type="AlphaFoldDB" id="A0A915K5A2"/>
<reference evidence="3" key="1">
    <citation type="submission" date="2022-11" db="UniProtKB">
        <authorList>
            <consortium name="WormBaseParasite"/>
        </authorList>
    </citation>
    <scope>IDENTIFICATION</scope>
</reference>
<dbReference type="WBParaSite" id="nRc.2.0.1.t33379-RA">
    <property type="protein sequence ID" value="nRc.2.0.1.t33379-RA"/>
    <property type="gene ID" value="nRc.2.0.1.g33379"/>
</dbReference>
<evidence type="ECO:0000313" key="3">
    <source>
        <dbReference type="WBParaSite" id="nRc.2.0.1.t33379-RA"/>
    </source>
</evidence>
<accession>A0A915K5A2</accession>
<keyword evidence="2" id="KW-1185">Reference proteome</keyword>
<proteinExistence type="predicted"/>
<feature type="compositionally biased region" description="Polar residues" evidence="1">
    <location>
        <begin position="1"/>
        <end position="18"/>
    </location>
</feature>
<feature type="region of interest" description="Disordered" evidence="1">
    <location>
        <begin position="1"/>
        <end position="42"/>
    </location>
</feature>
<evidence type="ECO:0000313" key="2">
    <source>
        <dbReference type="Proteomes" id="UP000887565"/>
    </source>
</evidence>
<sequence>MMGYGSTLSRKTSQNNIRRTLERASCSNKDHSSTAKPSNSAMALTIGAQSKQHCPEFFHHMFNCCKFCWAKSDKKISSTFRLKPKAM</sequence>
<protein>
    <submittedName>
        <fullName evidence="3">Uncharacterized protein</fullName>
    </submittedName>
</protein>
<dbReference type="Proteomes" id="UP000887565">
    <property type="component" value="Unplaced"/>
</dbReference>
<organism evidence="2 3">
    <name type="scientific">Romanomermis culicivorax</name>
    <name type="common">Nematode worm</name>
    <dbReference type="NCBI Taxonomy" id="13658"/>
    <lineage>
        <taxon>Eukaryota</taxon>
        <taxon>Metazoa</taxon>
        <taxon>Ecdysozoa</taxon>
        <taxon>Nematoda</taxon>
        <taxon>Enoplea</taxon>
        <taxon>Dorylaimia</taxon>
        <taxon>Mermithida</taxon>
        <taxon>Mermithoidea</taxon>
        <taxon>Mermithidae</taxon>
        <taxon>Romanomermis</taxon>
    </lineage>
</organism>